<proteinExistence type="predicted"/>
<reference evidence="1 2" key="1">
    <citation type="submission" date="2021-02" db="EMBL/GenBank/DDBJ databases">
        <title>Alicyclobacillus curvatus sp. nov. and Alicyclobacillus mengziensis sp. nov., two acidophilic bacteria isolated from acid mine drainage.</title>
        <authorList>
            <person name="Huang Y."/>
        </authorList>
    </citation>
    <scope>NUCLEOTIDE SEQUENCE [LARGE SCALE GENOMIC DNA]</scope>
    <source>
        <strain evidence="1 2">S30H14</strain>
    </source>
</reference>
<name>A0A9X7VZU7_9BACL</name>
<dbReference type="RefSeq" id="WP_206657087.1">
    <property type="nucleotide sequence ID" value="NZ_CP071182.1"/>
</dbReference>
<protein>
    <submittedName>
        <fullName evidence="1">Uncharacterized protein</fullName>
    </submittedName>
</protein>
<gene>
    <name evidence="1" type="ORF">JZ786_01445</name>
</gene>
<sequence>MKIHHVSIDLSIDDLNAMIREFVPDAKIRILSIDSDGVRGQVKLLWWSVDFLAIPLNGSDGTVSVDVSASKLVPIPSSLVERQLKEAVKSAPSGVDVIQQALKVHLPSILNPLGIGLTVKDISTDRGLLHVSLQSIDLPSFAQLTAFTKH</sequence>
<keyword evidence="2" id="KW-1185">Reference proteome</keyword>
<dbReference type="EMBL" id="CP071182">
    <property type="protein sequence ID" value="QSO47744.1"/>
    <property type="molecule type" value="Genomic_DNA"/>
</dbReference>
<dbReference type="AlphaFoldDB" id="A0A9X7VZU7"/>
<evidence type="ECO:0000313" key="1">
    <source>
        <dbReference type="EMBL" id="QSO47744.1"/>
    </source>
</evidence>
<organism evidence="1 2">
    <name type="scientific">Alicyclobacillus mengziensis</name>
    <dbReference type="NCBI Taxonomy" id="2931921"/>
    <lineage>
        <taxon>Bacteria</taxon>
        <taxon>Bacillati</taxon>
        <taxon>Bacillota</taxon>
        <taxon>Bacilli</taxon>
        <taxon>Bacillales</taxon>
        <taxon>Alicyclobacillaceae</taxon>
        <taxon>Alicyclobacillus</taxon>
    </lineage>
</organism>
<accession>A0A9X7VZU7</accession>
<evidence type="ECO:0000313" key="2">
    <source>
        <dbReference type="Proteomes" id="UP000663505"/>
    </source>
</evidence>
<dbReference type="KEGG" id="afx:JZ786_01445"/>
<dbReference type="Proteomes" id="UP000663505">
    <property type="component" value="Chromosome"/>
</dbReference>